<dbReference type="GO" id="GO:0042773">
    <property type="term" value="P:ATP synthesis coupled electron transport"/>
    <property type="evidence" value="ECO:0007669"/>
    <property type="project" value="InterPro"/>
</dbReference>
<keyword evidence="7" id="KW-0496">Mitochondrion</keyword>
<dbReference type="AlphaFoldDB" id="M4Q9J8"/>
<keyword evidence="7" id="KW-0560">Oxidoreductase</keyword>
<dbReference type="InterPro" id="IPR001750">
    <property type="entry name" value="ND/Mrp_TM"/>
</dbReference>
<sequence length="498" mass="55513">MNFISLFENDFKAIFPEIYLTIGILALLVYGVVYSTSAAHNYPIIIRSTGWLSIQLLLLSVLLTLNNPMQDIIIMNNLMVSDYFGQIAKVVILLSSLVAIIISLDYVKKERINFFEYMILVLLAVLGMLLIVSSYDLMTMYLAIEFQSLCLYVLAAFKRNSIYSVEAGLKYFVLGAFSSGMLLFGISIIYGFTGVTGFEDLAKLAIFTSNEDVYLSSGIILGIVFISVGLLFKVYAVPFHVWVPDVYQGSPTIVTAFFAITPSISVLTLLTRLFASTLHDLITYWQPIFIFCSIASMLLGSVVALSQNRIKRLLAYSAIGHCGYVLIALSTGTPEGIRGLLMYSIIYIIMSACFFTVLLSLRKKDMSGQIVFINELKALYKANPVLASTLAIALFSMAGIPPLAGFFSKLYVFLPAIHEGLYILVFVGIVGSVISAVYYLWLVKIMYFEKVDKWTSFEQVDKQKAFILGITVFILLFFFMYPSPIILMSHKAALMICL</sequence>
<dbReference type="PANTHER" id="PTHR22773">
    <property type="entry name" value="NADH DEHYDROGENASE"/>
    <property type="match status" value="1"/>
</dbReference>
<feature type="transmembrane region" description="Helical" evidence="5">
    <location>
        <begin position="83"/>
        <end position="107"/>
    </location>
</feature>
<proteinExistence type="inferred from homology"/>
<feature type="transmembrane region" description="Helical" evidence="5">
    <location>
        <begin position="213"/>
        <end position="232"/>
    </location>
</feature>
<evidence type="ECO:0000256" key="2">
    <source>
        <dbReference type="ARBA" id="ARBA00022692"/>
    </source>
</evidence>
<feature type="transmembrane region" description="Helical" evidence="5">
    <location>
        <begin position="44"/>
        <end position="63"/>
    </location>
</feature>
<keyword evidence="2 5" id="KW-0812">Transmembrane</keyword>
<evidence type="ECO:0000256" key="5">
    <source>
        <dbReference type="SAM" id="Phobius"/>
    </source>
</evidence>
<feature type="domain" description="NADH:quinone oxidoreductase/Mrp antiporter transmembrane" evidence="6">
    <location>
        <begin position="134"/>
        <end position="435"/>
    </location>
</feature>
<dbReference type="GO" id="GO:0016020">
    <property type="term" value="C:membrane"/>
    <property type="evidence" value="ECO:0007669"/>
    <property type="project" value="UniProtKB-SubCell"/>
</dbReference>
<feature type="transmembrane region" description="Helical" evidence="5">
    <location>
        <begin position="138"/>
        <end position="157"/>
    </location>
</feature>
<comment type="subcellular location">
    <subcellularLocation>
        <location evidence="1">Membrane</location>
        <topology evidence="1">Multi-pass membrane protein</topology>
    </subcellularLocation>
</comment>
<evidence type="ECO:0000256" key="1">
    <source>
        <dbReference type="ARBA" id="ARBA00004141"/>
    </source>
</evidence>
<feature type="transmembrane region" description="Helical" evidence="5">
    <location>
        <begin position="382"/>
        <end position="400"/>
    </location>
</feature>
<gene>
    <name evidence="7" type="primary">nad2</name>
</gene>
<evidence type="ECO:0000256" key="4">
    <source>
        <dbReference type="ARBA" id="ARBA00023136"/>
    </source>
</evidence>
<dbReference type="GO" id="GO:0016491">
    <property type="term" value="F:oxidoreductase activity"/>
    <property type="evidence" value="ECO:0007669"/>
    <property type="project" value="UniProtKB-KW"/>
</dbReference>
<feature type="transmembrane region" description="Helical" evidence="5">
    <location>
        <begin position="287"/>
        <end position="306"/>
    </location>
</feature>
<keyword evidence="4 5" id="KW-0472">Membrane</keyword>
<keyword evidence="3 5" id="KW-1133">Transmembrane helix</keyword>
<reference evidence="7" key="1">
    <citation type="journal article" date="2004" name="RNA">
        <title>Mitochondrial 3' tRNA editing in the jakobid Seculamonas ecuadoriensis: a novel mechanism and implications for tRNA processing.</title>
        <authorList>
            <person name="Leigh J."/>
            <person name="Lang B.F."/>
        </authorList>
    </citation>
    <scope>NUCLEOTIDE SEQUENCE</scope>
    <source>
        <strain evidence="7">ATCC 50634</strain>
    </source>
</reference>
<accession>M4Q9J8</accession>
<feature type="transmembrane region" description="Helical" evidence="5">
    <location>
        <begin position="313"/>
        <end position="334"/>
    </location>
</feature>
<dbReference type="EC" id="1.6.5.3" evidence="7"/>
<dbReference type="NCBIfam" id="TIGR01770">
    <property type="entry name" value="NDH_I_N"/>
    <property type="match status" value="1"/>
</dbReference>
<feature type="transmembrane region" description="Helical" evidence="5">
    <location>
        <begin position="169"/>
        <end position="193"/>
    </location>
</feature>
<feature type="transmembrane region" description="Helical" evidence="5">
    <location>
        <begin position="13"/>
        <end position="32"/>
    </location>
</feature>
<geneLocation type="mitochondrion" evidence="7"/>
<name>M4Q9J8_HISAR</name>
<feature type="transmembrane region" description="Helical" evidence="5">
    <location>
        <begin position="253"/>
        <end position="275"/>
    </location>
</feature>
<protein>
    <submittedName>
        <fullName evidence="7">NADH dehydrogenase subunit 2</fullName>
        <ecNumber evidence="7">1.6.5.3</ecNumber>
    </submittedName>
</protein>
<feature type="transmembrane region" description="Helical" evidence="5">
    <location>
        <begin position="340"/>
        <end position="361"/>
    </location>
</feature>
<dbReference type="EMBL" id="KC353353">
    <property type="protein sequence ID" value="AGH24092.1"/>
    <property type="molecule type" value="Genomic_DNA"/>
</dbReference>
<dbReference type="InterPro" id="IPR010096">
    <property type="entry name" value="NADH-Q_OxRdtase_suN/2"/>
</dbReference>
<dbReference type="GO" id="GO:0008137">
    <property type="term" value="F:NADH dehydrogenase (ubiquinone) activity"/>
    <property type="evidence" value="ECO:0007669"/>
    <property type="project" value="InterPro"/>
</dbReference>
<feature type="transmembrane region" description="Helical" evidence="5">
    <location>
        <begin position="420"/>
        <end position="443"/>
    </location>
</feature>
<reference evidence="7" key="3">
    <citation type="journal article" date="2013" name="Genome Biol. Evol.">
        <title>Strikingly bacteria-like and gene-rich mitochondrial genomes throughout jakobid protists.</title>
        <authorList>
            <person name="Burger G."/>
            <person name="Gray M.W."/>
            <person name="Forget L."/>
            <person name="Lang B.F."/>
        </authorList>
    </citation>
    <scope>NUCLEOTIDE SEQUENCE</scope>
    <source>
        <strain evidence="7">ATCC 50634</strain>
    </source>
</reference>
<feature type="transmembrane region" description="Helical" evidence="5">
    <location>
        <begin position="464"/>
        <end position="481"/>
    </location>
</feature>
<dbReference type="HAMAP" id="MF_00445">
    <property type="entry name" value="NDH1_NuoN_1"/>
    <property type="match status" value="1"/>
</dbReference>
<dbReference type="Pfam" id="PF00361">
    <property type="entry name" value="Proton_antipo_M"/>
    <property type="match status" value="1"/>
</dbReference>
<evidence type="ECO:0000259" key="6">
    <source>
        <dbReference type="Pfam" id="PF00361"/>
    </source>
</evidence>
<evidence type="ECO:0000256" key="3">
    <source>
        <dbReference type="ARBA" id="ARBA00022989"/>
    </source>
</evidence>
<dbReference type="PRINTS" id="PR01434">
    <property type="entry name" value="NADHDHGNASE5"/>
</dbReference>
<evidence type="ECO:0000313" key="7">
    <source>
        <dbReference type="EMBL" id="AGH24092.1"/>
    </source>
</evidence>
<organism evidence="7">
    <name type="scientific">Histiona aroides</name>
    <name type="common">Flagellate</name>
    <dbReference type="NCBI Taxonomy" id="392300"/>
    <lineage>
        <taxon>Eukaryota</taxon>
        <taxon>Discoba</taxon>
        <taxon>Jakobida</taxon>
        <taxon>Histionina</taxon>
        <taxon>Histionidae</taxon>
        <taxon>Histiona</taxon>
    </lineage>
</organism>
<feature type="transmembrane region" description="Helical" evidence="5">
    <location>
        <begin position="114"/>
        <end position="132"/>
    </location>
</feature>
<reference evidence="7" key="2">
    <citation type="journal article" date="2006" name="RNA">
        <title>Hybrid E. coli--Mitochondrial ribonuclease P RNAs are catalytically active.</title>
        <authorList>
            <person name="Seif E."/>
            <person name="Cadieux A."/>
            <person name="Lang B.F."/>
        </authorList>
    </citation>
    <scope>NUCLEOTIDE SEQUENCE</scope>
    <source>
        <strain evidence="7">ATCC 50634</strain>
    </source>
</reference>